<sequence>MAVQSMVQQASQARENKITTIKTDTGEIKLSSNIVKSYLVAGGGNVSDQEVKLFIALCSAQKLNPFIKEAHLIKYGSSPATMVVSKDVYQKRADKHPEYQGKKAGIIVLTAEGKIDYRVGTFYIPSREELVGGWCEVYRKDREPERVEVSLDEYVGRKKDGTVNSQWSGKPATMIRKVAVAQCLREAFTSEFQGMYVPEEMGVEDATSGFVAEEVAPQQIEANTAPTMKDIINEEKQAEPVPVDDFDPMSM</sequence>
<dbReference type="Pfam" id="PF03837">
    <property type="entry name" value="RecT"/>
    <property type="match status" value="1"/>
</dbReference>
<evidence type="ECO:0000313" key="1">
    <source>
        <dbReference type="EMBL" id="DAE16920.1"/>
    </source>
</evidence>
<dbReference type="InterPro" id="IPR018330">
    <property type="entry name" value="RecT_fam"/>
</dbReference>
<accession>A0A8S5QCW3</accession>
<organism evidence="1">
    <name type="scientific">Siphoviridae sp. ctHhH6</name>
    <dbReference type="NCBI Taxonomy" id="2825422"/>
    <lineage>
        <taxon>Viruses</taxon>
        <taxon>Duplodnaviria</taxon>
        <taxon>Heunggongvirae</taxon>
        <taxon>Uroviricota</taxon>
        <taxon>Caudoviricetes</taxon>
    </lineage>
</organism>
<dbReference type="GO" id="GO:0006310">
    <property type="term" value="P:DNA recombination"/>
    <property type="evidence" value="ECO:0007669"/>
    <property type="project" value="InterPro"/>
</dbReference>
<dbReference type="GO" id="GO:0003677">
    <property type="term" value="F:DNA binding"/>
    <property type="evidence" value="ECO:0007669"/>
    <property type="project" value="InterPro"/>
</dbReference>
<proteinExistence type="predicted"/>
<reference evidence="1" key="1">
    <citation type="journal article" date="2021" name="Proc. Natl. Acad. Sci. U.S.A.">
        <title>A Catalog of Tens of Thousands of Viruses from Human Metagenomes Reveals Hidden Associations with Chronic Diseases.</title>
        <authorList>
            <person name="Tisza M.J."/>
            <person name="Buck C.B."/>
        </authorList>
    </citation>
    <scope>NUCLEOTIDE SEQUENCE</scope>
    <source>
        <strain evidence="1">CtHhH6</strain>
    </source>
</reference>
<dbReference type="EMBL" id="BK015633">
    <property type="protein sequence ID" value="DAE16920.1"/>
    <property type="molecule type" value="Genomic_DNA"/>
</dbReference>
<dbReference type="NCBIfam" id="TIGR01913">
    <property type="entry name" value="bet_lambda"/>
    <property type="match status" value="1"/>
</dbReference>
<name>A0A8S5QCW3_9CAUD</name>
<dbReference type="InterPro" id="IPR010183">
    <property type="entry name" value="Phage_lambda_Bet"/>
</dbReference>
<protein>
    <submittedName>
        <fullName evidence="1">RecT protein</fullName>
    </submittedName>
</protein>